<dbReference type="AlphaFoldDB" id="A0A3N4KP01"/>
<evidence type="ECO:0000313" key="1">
    <source>
        <dbReference type="EMBL" id="RPB12353.1"/>
    </source>
</evidence>
<dbReference type="Proteomes" id="UP000277580">
    <property type="component" value="Unassembled WGS sequence"/>
</dbReference>
<evidence type="ECO:0000313" key="2">
    <source>
        <dbReference type="Proteomes" id="UP000277580"/>
    </source>
</evidence>
<accession>A0A3N4KP01</accession>
<dbReference type="InParanoid" id="A0A3N4KP01"/>
<dbReference type="EMBL" id="ML119129">
    <property type="protein sequence ID" value="RPB12353.1"/>
    <property type="molecule type" value="Genomic_DNA"/>
</dbReference>
<name>A0A3N4KP01_9PEZI</name>
<sequence length="454" mass="52715">MTKVEHALWRKNRTQELIQSSRDLRPEFQSFLNLTIHDKFPYKRILGAWENVKEIIEDHGILIERFDQAREHHNRPTRRENAKDDHLAEMLHMALQWLAAFADRAERHIEELLDRLHARAPPRHMHKLVMKCIGRSDFEANWKRAWVIWDRVRIKREERQRGGPAGRGVKRKCRSDWCESEPTRMVRSKPAINLKKPTNIPPPRLDFISEHNMSTQAPKGWRKPLPPDSSFFVKLPKKYYHEENDRPYFSWDGDGLRILSGKITYAEAEVQSFMKLTAQDDLPHGRIVASYVYLKALQIFVPHSDRALKVSDTFEECVLHIADLINIQARMARPVYSNYCLLGIIAGVKNMESALHTHRCLRFCVRQAIRMFRVVGREGGVTGRTDSKGIIEIVYEGKEDAMEEIGDEVNLVKRTKKVKGGTKSKSKGPEKIKAKERLEEYRKMVLKGGSGGNE</sequence>
<organism evidence="1 2">
    <name type="scientific">Morchella conica CCBAS932</name>
    <dbReference type="NCBI Taxonomy" id="1392247"/>
    <lineage>
        <taxon>Eukaryota</taxon>
        <taxon>Fungi</taxon>
        <taxon>Dikarya</taxon>
        <taxon>Ascomycota</taxon>
        <taxon>Pezizomycotina</taxon>
        <taxon>Pezizomycetes</taxon>
        <taxon>Pezizales</taxon>
        <taxon>Morchellaceae</taxon>
        <taxon>Morchella</taxon>
    </lineage>
</organism>
<dbReference type="OrthoDB" id="10517477at2759"/>
<reference evidence="1 2" key="1">
    <citation type="journal article" date="2018" name="Nat. Ecol. Evol.">
        <title>Pezizomycetes genomes reveal the molecular basis of ectomycorrhizal truffle lifestyle.</title>
        <authorList>
            <person name="Murat C."/>
            <person name="Payen T."/>
            <person name="Noel B."/>
            <person name="Kuo A."/>
            <person name="Morin E."/>
            <person name="Chen J."/>
            <person name="Kohler A."/>
            <person name="Krizsan K."/>
            <person name="Balestrini R."/>
            <person name="Da Silva C."/>
            <person name="Montanini B."/>
            <person name="Hainaut M."/>
            <person name="Levati E."/>
            <person name="Barry K.W."/>
            <person name="Belfiori B."/>
            <person name="Cichocki N."/>
            <person name="Clum A."/>
            <person name="Dockter R.B."/>
            <person name="Fauchery L."/>
            <person name="Guy J."/>
            <person name="Iotti M."/>
            <person name="Le Tacon F."/>
            <person name="Lindquist E.A."/>
            <person name="Lipzen A."/>
            <person name="Malagnac F."/>
            <person name="Mello A."/>
            <person name="Molinier V."/>
            <person name="Miyauchi S."/>
            <person name="Poulain J."/>
            <person name="Riccioni C."/>
            <person name="Rubini A."/>
            <person name="Sitrit Y."/>
            <person name="Splivallo R."/>
            <person name="Traeger S."/>
            <person name="Wang M."/>
            <person name="Zifcakova L."/>
            <person name="Wipf D."/>
            <person name="Zambonelli A."/>
            <person name="Paolocci F."/>
            <person name="Nowrousian M."/>
            <person name="Ottonello S."/>
            <person name="Baldrian P."/>
            <person name="Spatafora J.W."/>
            <person name="Henrissat B."/>
            <person name="Nagy L.G."/>
            <person name="Aury J.M."/>
            <person name="Wincker P."/>
            <person name="Grigoriev I.V."/>
            <person name="Bonfante P."/>
            <person name="Martin F.M."/>
        </authorList>
    </citation>
    <scope>NUCLEOTIDE SEQUENCE [LARGE SCALE GENOMIC DNA]</scope>
    <source>
        <strain evidence="1 2">CCBAS932</strain>
    </source>
</reference>
<gene>
    <name evidence="1" type="ORF">P167DRAFT_545583</name>
</gene>
<protein>
    <submittedName>
        <fullName evidence="1">Uncharacterized protein</fullName>
    </submittedName>
</protein>
<keyword evidence="2" id="KW-1185">Reference proteome</keyword>
<proteinExistence type="predicted"/>